<dbReference type="EMBL" id="LBMM01020998">
    <property type="protein sequence ID" value="KMQ83162.1"/>
    <property type="molecule type" value="Genomic_DNA"/>
</dbReference>
<evidence type="ECO:0000313" key="1">
    <source>
        <dbReference type="EMBL" id="KMQ83162.1"/>
    </source>
</evidence>
<keyword evidence="2" id="KW-1185">Reference proteome</keyword>
<dbReference type="AlphaFoldDB" id="A0A0J7JYK4"/>
<comment type="caution">
    <text evidence="1">The sequence shown here is derived from an EMBL/GenBank/DDBJ whole genome shotgun (WGS) entry which is preliminary data.</text>
</comment>
<reference evidence="1 2" key="1">
    <citation type="submission" date="2015-04" db="EMBL/GenBank/DDBJ databases">
        <title>Lasius niger genome sequencing.</title>
        <authorList>
            <person name="Konorov E.A."/>
            <person name="Nikitin M.A."/>
            <person name="Kirill M.V."/>
            <person name="Chang P."/>
        </authorList>
    </citation>
    <scope>NUCLEOTIDE SEQUENCE [LARGE SCALE GENOMIC DNA]</scope>
    <source>
        <tissue evidence="1">Whole</tissue>
    </source>
</reference>
<proteinExistence type="predicted"/>
<name>A0A0J7JYK4_LASNI</name>
<organism evidence="1 2">
    <name type="scientific">Lasius niger</name>
    <name type="common">Black garden ant</name>
    <dbReference type="NCBI Taxonomy" id="67767"/>
    <lineage>
        <taxon>Eukaryota</taxon>
        <taxon>Metazoa</taxon>
        <taxon>Ecdysozoa</taxon>
        <taxon>Arthropoda</taxon>
        <taxon>Hexapoda</taxon>
        <taxon>Insecta</taxon>
        <taxon>Pterygota</taxon>
        <taxon>Neoptera</taxon>
        <taxon>Endopterygota</taxon>
        <taxon>Hymenoptera</taxon>
        <taxon>Apocrita</taxon>
        <taxon>Aculeata</taxon>
        <taxon>Formicoidea</taxon>
        <taxon>Formicidae</taxon>
        <taxon>Formicinae</taxon>
        <taxon>Lasius</taxon>
        <taxon>Lasius</taxon>
    </lineage>
</organism>
<evidence type="ECO:0000313" key="2">
    <source>
        <dbReference type="Proteomes" id="UP000036403"/>
    </source>
</evidence>
<dbReference type="Proteomes" id="UP000036403">
    <property type="component" value="Unassembled WGS sequence"/>
</dbReference>
<dbReference type="OrthoDB" id="7547577at2759"/>
<protein>
    <submittedName>
        <fullName evidence="1">E3 ubiquitin-protein ligase protein</fullName>
    </submittedName>
</protein>
<accession>A0A0J7JYK4</accession>
<dbReference type="PaxDb" id="67767-A0A0J7JYK4"/>
<gene>
    <name evidence="1" type="ORF">RF55_20756</name>
</gene>
<sequence>MAISLNRIGGRDSRELIVNILKRMITNEIAVQYSLAGKLKKMGFKDLLLAKCIIRAVRLKDDKMTEKEMINYISKWLVQATLRHERSLETKKTKHQETVDADAI</sequence>